<sequence>MPVPLSEQLPFDPKGGHTLRELDEQAGLAKGSAFRAFKALALRDGVDYRVLHPDVDSAAFARLREAGRLYPGALRAIVLSDAAGKRVARALQQGKPAANR</sequence>
<dbReference type="EMBL" id="SRIO01000001">
    <property type="protein sequence ID" value="TFZ84133.1"/>
    <property type="molecule type" value="Genomic_DNA"/>
</dbReference>
<dbReference type="OrthoDB" id="6903337at2"/>
<dbReference type="RefSeq" id="WP_135280493.1">
    <property type="nucleotide sequence ID" value="NZ_SRIO01000001.1"/>
</dbReference>
<name>A0A4Z0FDY5_9GAMM</name>
<keyword evidence="2" id="KW-1185">Reference proteome</keyword>
<evidence type="ECO:0000313" key="2">
    <source>
        <dbReference type="Proteomes" id="UP000297890"/>
    </source>
</evidence>
<evidence type="ECO:0000313" key="1">
    <source>
        <dbReference type="EMBL" id="TFZ84133.1"/>
    </source>
</evidence>
<protein>
    <submittedName>
        <fullName evidence="1">Uncharacterized protein</fullName>
    </submittedName>
</protein>
<comment type="caution">
    <text evidence="1">The sequence shown here is derived from an EMBL/GenBank/DDBJ whole genome shotgun (WGS) entry which is preliminary data.</text>
</comment>
<accession>A0A4Z0FDY5</accession>
<dbReference type="AlphaFoldDB" id="A0A4Z0FDY5"/>
<gene>
    <name evidence="1" type="ORF">E4680_00935</name>
</gene>
<dbReference type="Proteomes" id="UP000297890">
    <property type="component" value="Unassembled WGS sequence"/>
</dbReference>
<reference evidence="1 2" key="1">
    <citation type="journal article" date="2019" name="ISME J.">
        <title>Candidatus Macondimonas diazotrophica, a novel gammaproteobacterial genus dominating crude-oil-contaminated coastal sediments.</title>
        <authorList>
            <person name="Karthikeyan S."/>
            <person name="Konstantinidis K."/>
        </authorList>
    </citation>
    <scope>NUCLEOTIDE SEQUENCE [LARGE SCALE GENOMIC DNA]</scope>
    <source>
        <strain evidence="1 2">KTK01</strain>
    </source>
</reference>
<organism evidence="1 2">
    <name type="scientific">Candidatus Macondimonas diazotrophica</name>
    <dbReference type="NCBI Taxonomy" id="2305248"/>
    <lineage>
        <taxon>Bacteria</taxon>
        <taxon>Pseudomonadati</taxon>
        <taxon>Pseudomonadota</taxon>
        <taxon>Gammaproteobacteria</taxon>
        <taxon>Chromatiales</taxon>
        <taxon>Ectothiorhodospiraceae</taxon>
        <taxon>Candidatus Macondimonas</taxon>
    </lineage>
</organism>
<proteinExistence type="predicted"/>